<reference evidence="1 2" key="1">
    <citation type="journal article" date="2002" name="Nature">
        <title>Genome sequence and comparative analysis of the model rodent malaria parasite Plasmodium yoelii yoelii.</title>
        <authorList>
            <person name="Carlton J.M."/>
            <person name="Angiuoli S.V."/>
            <person name="Suh B.B."/>
            <person name="Kooij T.W."/>
            <person name="Pertea M."/>
            <person name="Silva J.C."/>
            <person name="Ermolaeva M.D."/>
            <person name="Allen J.E."/>
            <person name="Selengut J.D."/>
            <person name="Koo H.L."/>
            <person name="Peterson J.D."/>
            <person name="Pop M."/>
            <person name="Kosack D.S."/>
            <person name="Shumway M.F."/>
            <person name="Bidwell S.L."/>
            <person name="Shallom S.J."/>
            <person name="van Aken S.E."/>
            <person name="Riedmuller S.B."/>
            <person name="Feldblyum T.V."/>
            <person name="Cho J.K."/>
            <person name="Quackenbush J."/>
            <person name="Sedegah M."/>
            <person name="Shoaibi A."/>
            <person name="Cummings L.M."/>
            <person name="Florens L."/>
            <person name="Yates J.R."/>
            <person name="Raine J.D."/>
            <person name="Sinden R.E."/>
            <person name="Harris M.A."/>
            <person name="Cunningham D.A."/>
            <person name="Preiser P.R."/>
            <person name="Bergman L.W."/>
            <person name="Vaidya A.B."/>
            <person name="van Lin L.H."/>
            <person name="Janse C.J."/>
            <person name="Waters A.P."/>
            <person name="Smith H.O."/>
            <person name="White O.R."/>
            <person name="Salzberg S.L."/>
            <person name="Venter J.C."/>
            <person name="Fraser C.M."/>
            <person name="Hoffman S.L."/>
            <person name="Gardner M.J."/>
            <person name="Carucci D.J."/>
        </authorList>
    </citation>
    <scope>NUCLEOTIDE SEQUENCE [LARGE SCALE GENOMIC DNA]</scope>
    <source>
        <strain evidence="1 2">17XNL</strain>
    </source>
</reference>
<dbReference type="Proteomes" id="UP000008553">
    <property type="component" value="Unassembled WGS sequence"/>
</dbReference>
<organism evidence="1 2">
    <name type="scientific">Plasmodium yoelii yoelii</name>
    <dbReference type="NCBI Taxonomy" id="73239"/>
    <lineage>
        <taxon>Eukaryota</taxon>
        <taxon>Sar</taxon>
        <taxon>Alveolata</taxon>
        <taxon>Apicomplexa</taxon>
        <taxon>Aconoidasida</taxon>
        <taxon>Haemosporida</taxon>
        <taxon>Plasmodiidae</taxon>
        <taxon>Plasmodium</taxon>
        <taxon>Plasmodium (Vinckeia)</taxon>
    </lineage>
</organism>
<proteinExistence type="predicted"/>
<evidence type="ECO:0000313" key="1">
    <source>
        <dbReference type="EMBL" id="EAA16680.1"/>
    </source>
</evidence>
<dbReference type="PaxDb" id="73239-Q7RFD6"/>
<evidence type="ECO:0000313" key="2">
    <source>
        <dbReference type="Proteomes" id="UP000008553"/>
    </source>
</evidence>
<accession>Q7RFD6</accession>
<protein>
    <submittedName>
        <fullName evidence="1">Uncharacterized protein</fullName>
    </submittedName>
</protein>
<dbReference type="AlphaFoldDB" id="Q7RFD6"/>
<sequence>FYNIKPHIPNWTFNKCIKMIPL</sequence>
<feature type="non-terminal residue" evidence="1">
    <location>
        <position position="1"/>
    </location>
</feature>
<dbReference type="EMBL" id="AABL01001469">
    <property type="protein sequence ID" value="EAA16680.1"/>
    <property type="molecule type" value="Genomic_DNA"/>
</dbReference>
<dbReference type="InParanoid" id="Q7RFD6"/>
<gene>
    <name evidence="1" type="ORF">PY04771</name>
</gene>
<comment type="caution">
    <text evidence="1">The sequence shown here is derived from an EMBL/GenBank/DDBJ whole genome shotgun (WGS) entry which is preliminary data.</text>
</comment>
<name>Q7RFD6_PLAYO</name>
<keyword evidence="2" id="KW-1185">Reference proteome</keyword>